<protein>
    <submittedName>
        <fullName evidence="1">Uncharacterized protein</fullName>
    </submittedName>
</protein>
<comment type="caution">
    <text evidence="1">The sequence shown here is derived from an EMBL/GenBank/DDBJ whole genome shotgun (WGS) entry which is preliminary data.</text>
</comment>
<name>A0A4Z2IUA2_9TELE</name>
<gene>
    <name evidence="1" type="ORF">EYF80_008035</name>
</gene>
<evidence type="ECO:0000313" key="1">
    <source>
        <dbReference type="EMBL" id="TNN81589.1"/>
    </source>
</evidence>
<accession>A0A4Z2IUA2</accession>
<organism evidence="1 2">
    <name type="scientific">Liparis tanakae</name>
    <name type="common">Tanaka's snailfish</name>
    <dbReference type="NCBI Taxonomy" id="230148"/>
    <lineage>
        <taxon>Eukaryota</taxon>
        <taxon>Metazoa</taxon>
        <taxon>Chordata</taxon>
        <taxon>Craniata</taxon>
        <taxon>Vertebrata</taxon>
        <taxon>Euteleostomi</taxon>
        <taxon>Actinopterygii</taxon>
        <taxon>Neopterygii</taxon>
        <taxon>Teleostei</taxon>
        <taxon>Neoteleostei</taxon>
        <taxon>Acanthomorphata</taxon>
        <taxon>Eupercaria</taxon>
        <taxon>Perciformes</taxon>
        <taxon>Cottioidei</taxon>
        <taxon>Cottales</taxon>
        <taxon>Liparidae</taxon>
        <taxon>Liparis</taxon>
    </lineage>
</organism>
<reference evidence="1 2" key="1">
    <citation type="submission" date="2019-03" db="EMBL/GenBank/DDBJ databases">
        <title>First draft genome of Liparis tanakae, snailfish: a comprehensive survey of snailfish specific genes.</title>
        <authorList>
            <person name="Kim W."/>
            <person name="Song I."/>
            <person name="Jeong J.-H."/>
            <person name="Kim D."/>
            <person name="Kim S."/>
            <person name="Ryu S."/>
            <person name="Song J.Y."/>
            <person name="Lee S.K."/>
        </authorList>
    </citation>
    <scope>NUCLEOTIDE SEQUENCE [LARGE SCALE GENOMIC DNA]</scope>
    <source>
        <tissue evidence="1">Muscle</tissue>
    </source>
</reference>
<proteinExistence type="predicted"/>
<keyword evidence="2" id="KW-1185">Reference proteome</keyword>
<dbReference type="Proteomes" id="UP000314294">
    <property type="component" value="Unassembled WGS sequence"/>
</dbReference>
<sequence length="151" mass="16635">MGTAQRSREETTLLASPHKKGLRYNGHFQKKSGIKQCKTMPCMDPNMAAKGCCGHSIRGQPLKAPAMPTDHDAWRGNKLPSKHACHQAANEYTRPARMFTQFMWIPQSANSPASPSGTRERADGLKIESVVCCGSKPEDFQPSPIGLKRDQ</sequence>
<dbReference type="AlphaFoldDB" id="A0A4Z2IUA2"/>
<dbReference type="EMBL" id="SRLO01000045">
    <property type="protein sequence ID" value="TNN81589.1"/>
    <property type="molecule type" value="Genomic_DNA"/>
</dbReference>
<evidence type="ECO:0000313" key="2">
    <source>
        <dbReference type="Proteomes" id="UP000314294"/>
    </source>
</evidence>